<evidence type="ECO:0000256" key="7">
    <source>
        <dbReference type="ARBA" id="ARBA00023136"/>
    </source>
</evidence>
<feature type="transmembrane region" description="Helical" evidence="8">
    <location>
        <begin position="52"/>
        <end position="70"/>
    </location>
</feature>
<comment type="caution">
    <text evidence="9">The sequence shown here is derived from an EMBL/GenBank/DDBJ whole genome shotgun (WGS) entry which is preliminary data.</text>
</comment>
<protein>
    <submittedName>
        <fullName evidence="9">Xanthine/uracil permease</fullName>
    </submittedName>
</protein>
<dbReference type="PATRIC" id="fig|38307.3.peg.2943"/>
<feature type="transmembrane region" description="Helical" evidence="8">
    <location>
        <begin position="175"/>
        <end position="193"/>
    </location>
</feature>
<dbReference type="InterPro" id="IPR006042">
    <property type="entry name" value="Xan_ur_permease"/>
</dbReference>
<dbReference type="PROSITE" id="PS01116">
    <property type="entry name" value="XANTH_URACIL_PERMASE"/>
    <property type="match status" value="1"/>
</dbReference>
<dbReference type="AlphaFoldDB" id="A0A1B6VIB6"/>
<feature type="transmembrane region" description="Helical" evidence="8">
    <location>
        <begin position="28"/>
        <end position="46"/>
    </location>
</feature>
<feature type="transmembrane region" description="Helical" evidence="8">
    <location>
        <begin position="200"/>
        <end position="220"/>
    </location>
</feature>
<keyword evidence="5 8" id="KW-0812">Transmembrane</keyword>
<dbReference type="NCBIfam" id="TIGR00801">
    <property type="entry name" value="ncs2"/>
    <property type="match status" value="1"/>
</dbReference>
<feature type="transmembrane region" description="Helical" evidence="8">
    <location>
        <begin position="134"/>
        <end position="155"/>
    </location>
</feature>
<feature type="transmembrane region" description="Helical" evidence="8">
    <location>
        <begin position="240"/>
        <end position="261"/>
    </location>
</feature>
<evidence type="ECO:0000256" key="5">
    <source>
        <dbReference type="ARBA" id="ARBA00022692"/>
    </source>
</evidence>
<keyword evidence="3" id="KW-0813">Transport</keyword>
<dbReference type="NCBIfam" id="TIGR03173">
    <property type="entry name" value="pbuX"/>
    <property type="match status" value="1"/>
</dbReference>
<dbReference type="Proteomes" id="UP000077786">
    <property type="component" value="Unassembled WGS sequence"/>
</dbReference>
<dbReference type="PANTHER" id="PTHR42810:SF4">
    <property type="entry name" value="URIC ACID TRANSPORTER UACT"/>
    <property type="match status" value="1"/>
</dbReference>
<feature type="transmembrane region" description="Helical" evidence="8">
    <location>
        <begin position="109"/>
        <end position="127"/>
    </location>
</feature>
<dbReference type="InterPro" id="IPR006043">
    <property type="entry name" value="NCS2"/>
</dbReference>
<evidence type="ECO:0000256" key="4">
    <source>
        <dbReference type="ARBA" id="ARBA00022475"/>
    </source>
</evidence>
<sequence length="481" mass="50390">MASDTSAVHPVDEKLPLWRLGAYGFQHILAFYSAAVIVPILVAGALHLPQETLIHLIDADLFTCGIASLLQAVGFGPVGVRLPLLQGVTFTAVGPMIAIGSAVGGGTPGLLSIYGSVIVAGIVTLLLAPHFAKLVRFFPPVVTGSIILVIGLALLPVAANDIVSGRGPGLVQDQVPLRSLCYGLGTLASILVVQRLFRGFIATIAVLVGLCVGTMAAWLLGDAHFDGVTSAPLVSVTQPFFFGTPTFHMVPILSMMIVMVITMVETIGNVYATGEIVGKTITREDIARTLRADGIATLLGGVFNSFPYTCFAENVGLVRMTGVKSRWVVASAAVIMMMLGCLPKLGAIVAAVPLPVLGGAALAMFATVAVVGVQTLTRVDFNRQSNVIIVGTSIGLGMLATAQPHISDTFPMWAQIVFGSGITLGALSAIFLHLLFNVRRTLAVDPEAEIVVADLPDERILMGLPAEPEEPVTDGRQRRFG</sequence>
<name>A0A1B6VIB6_9PROT</name>
<comment type="similarity">
    <text evidence="2">Belongs to the nucleobase:cation symporter-2 (NCS2) (TC 2.A.40) family.</text>
</comment>
<evidence type="ECO:0000256" key="1">
    <source>
        <dbReference type="ARBA" id="ARBA00004651"/>
    </source>
</evidence>
<dbReference type="PANTHER" id="PTHR42810">
    <property type="entry name" value="PURINE PERMEASE C1399.01C-RELATED"/>
    <property type="match status" value="1"/>
</dbReference>
<dbReference type="InterPro" id="IPR017588">
    <property type="entry name" value="UacT-like"/>
</dbReference>
<dbReference type="GO" id="GO:0005886">
    <property type="term" value="C:plasma membrane"/>
    <property type="evidence" value="ECO:0007669"/>
    <property type="project" value="UniProtKB-SubCell"/>
</dbReference>
<reference evidence="9 10" key="1">
    <citation type="submission" date="2016-03" db="EMBL/GenBank/DDBJ databases">
        <title>Draft genome sequence of Gluconobacter cerinus strain CECT 9110.</title>
        <authorList>
            <person name="Sainz F."/>
            <person name="Mas A."/>
            <person name="Torija M.J."/>
        </authorList>
    </citation>
    <scope>NUCLEOTIDE SEQUENCE [LARGE SCALE GENOMIC DNA]</scope>
    <source>
        <strain evidence="9 10">CECT 9110</strain>
    </source>
</reference>
<evidence type="ECO:0000256" key="8">
    <source>
        <dbReference type="SAM" id="Phobius"/>
    </source>
</evidence>
<evidence type="ECO:0000313" key="9">
    <source>
        <dbReference type="EMBL" id="OAJ66687.1"/>
    </source>
</evidence>
<proteinExistence type="inferred from homology"/>
<evidence type="ECO:0000256" key="2">
    <source>
        <dbReference type="ARBA" id="ARBA00008821"/>
    </source>
</evidence>
<feature type="transmembrane region" description="Helical" evidence="8">
    <location>
        <begin position="387"/>
        <end position="406"/>
    </location>
</feature>
<keyword evidence="7 8" id="KW-0472">Membrane</keyword>
<evidence type="ECO:0000256" key="3">
    <source>
        <dbReference type="ARBA" id="ARBA00022448"/>
    </source>
</evidence>
<feature type="transmembrane region" description="Helical" evidence="8">
    <location>
        <begin position="327"/>
        <end position="350"/>
    </location>
</feature>
<dbReference type="EMBL" id="LUTU01000014">
    <property type="protein sequence ID" value="OAJ66687.1"/>
    <property type="molecule type" value="Genomic_DNA"/>
</dbReference>
<gene>
    <name evidence="9" type="ORF">A0123_02820</name>
</gene>
<dbReference type="NCBIfam" id="NF037981">
    <property type="entry name" value="NCS2_1"/>
    <property type="match status" value="1"/>
</dbReference>
<feature type="transmembrane region" description="Helical" evidence="8">
    <location>
        <begin position="412"/>
        <end position="436"/>
    </location>
</feature>
<evidence type="ECO:0000313" key="10">
    <source>
        <dbReference type="Proteomes" id="UP000077786"/>
    </source>
</evidence>
<keyword evidence="4" id="KW-1003">Cell membrane</keyword>
<evidence type="ECO:0000256" key="6">
    <source>
        <dbReference type="ARBA" id="ARBA00022989"/>
    </source>
</evidence>
<keyword evidence="6 8" id="KW-1133">Transmembrane helix</keyword>
<dbReference type="GO" id="GO:0042907">
    <property type="term" value="F:xanthine transmembrane transporter activity"/>
    <property type="evidence" value="ECO:0007669"/>
    <property type="project" value="TreeGrafter"/>
</dbReference>
<feature type="transmembrane region" description="Helical" evidence="8">
    <location>
        <begin position="356"/>
        <end position="375"/>
    </location>
</feature>
<dbReference type="RefSeq" id="WP_064275274.1">
    <property type="nucleotide sequence ID" value="NZ_LUTU01000014.1"/>
</dbReference>
<organism evidence="9 10">
    <name type="scientific">Gluconobacter cerinus</name>
    <dbReference type="NCBI Taxonomy" id="38307"/>
    <lineage>
        <taxon>Bacteria</taxon>
        <taxon>Pseudomonadati</taxon>
        <taxon>Pseudomonadota</taxon>
        <taxon>Alphaproteobacteria</taxon>
        <taxon>Acetobacterales</taxon>
        <taxon>Acetobacteraceae</taxon>
        <taxon>Gluconobacter</taxon>
    </lineage>
</organism>
<accession>A0A1B6VIB6</accession>
<dbReference type="OrthoDB" id="9805749at2"/>
<comment type="subcellular location">
    <subcellularLocation>
        <location evidence="1">Cell membrane</location>
        <topology evidence="1">Multi-pass membrane protein</topology>
    </subcellularLocation>
</comment>
<dbReference type="Pfam" id="PF00860">
    <property type="entry name" value="Xan_ur_permease"/>
    <property type="match status" value="1"/>
</dbReference>